<comment type="subcellular location">
    <subcellularLocation>
        <location evidence="1">Membrane</location>
        <topology evidence="1">Multi-pass membrane protein</topology>
    </subcellularLocation>
</comment>
<organism evidence="7 8">
    <name type="scientific">Candidatus Bilamarchaeum dharawalense</name>
    <dbReference type="NCBI Taxonomy" id="2885759"/>
    <lineage>
        <taxon>Archaea</taxon>
        <taxon>Candidatus Micrarchaeota</taxon>
        <taxon>Candidatus Micrarchaeia</taxon>
        <taxon>Candidatus Anstonellales</taxon>
        <taxon>Candidatus Bilamarchaeaceae</taxon>
        <taxon>Candidatus Bilamarchaeum</taxon>
    </lineage>
</organism>
<dbReference type="PANTHER" id="PTHR13353">
    <property type="entry name" value="TRANSMEMBRANE PROTEIN 19"/>
    <property type="match status" value="1"/>
</dbReference>
<feature type="transmembrane region" description="Helical" evidence="6">
    <location>
        <begin position="126"/>
        <end position="150"/>
    </location>
</feature>
<name>A0A5E4LT63_9ARCH</name>
<evidence type="ECO:0000256" key="3">
    <source>
        <dbReference type="ARBA" id="ARBA00022692"/>
    </source>
</evidence>
<evidence type="ECO:0000256" key="5">
    <source>
        <dbReference type="ARBA" id="ARBA00023136"/>
    </source>
</evidence>
<keyword evidence="3 6" id="KW-0812">Transmembrane</keyword>
<feature type="transmembrane region" description="Helical" evidence="6">
    <location>
        <begin position="186"/>
        <end position="204"/>
    </location>
</feature>
<sequence length="205" mass="21869">MKILDGKGILLALFFGFVLFVFGGFSYLALMLIFLLLAILVTRYEHELKRELGLYEHERGWENVLSNGLLPSFLAVLSPITGPMPFIASLAAVTADKFGSEIGVLDPKNPVSVLDFKPVKPGTSGAMSVMGTVGSFAGAGSIAVVSIFIFNLDPSQALMISIAGMIGSIFDTLFGVLEERGIGTKGTTNFICSVIGAIIGYYFIK</sequence>
<dbReference type="EMBL" id="CABMJJ010000007">
    <property type="protein sequence ID" value="VVC03212.1"/>
    <property type="molecule type" value="Genomic_DNA"/>
</dbReference>
<comment type="similarity">
    <text evidence="2">Belongs to the TMEM19 family.</text>
</comment>
<evidence type="ECO:0000256" key="2">
    <source>
        <dbReference type="ARBA" id="ARBA00009012"/>
    </source>
</evidence>
<dbReference type="AlphaFoldDB" id="A0A5E4LT63"/>
<gene>
    <name evidence="7" type="ORF">LFW2832_00232</name>
</gene>
<protein>
    <recommendedName>
        <fullName evidence="9">DUF92 domain-containing protein</fullName>
    </recommendedName>
</protein>
<evidence type="ECO:0000313" key="8">
    <source>
        <dbReference type="Proteomes" id="UP000789941"/>
    </source>
</evidence>
<reference evidence="7 8" key="1">
    <citation type="submission" date="2019-08" db="EMBL/GenBank/DDBJ databases">
        <authorList>
            <person name="Vazquez-Campos X."/>
        </authorList>
    </citation>
    <scope>NUCLEOTIDE SEQUENCE [LARGE SCALE GENOMIC DNA]</scope>
    <source>
        <strain evidence="7">LFW-283_2</strain>
    </source>
</reference>
<evidence type="ECO:0000256" key="6">
    <source>
        <dbReference type="SAM" id="Phobius"/>
    </source>
</evidence>
<keyword evidence="5 6" id="KW-0472">Membrane</keyword>
<evidence type="ECO:0000256" key="1">
    <source>
        <dbReference type="ARBA" id="ARBA00004141"/>
    </source>
</evidence>
<feature type="transmembrane region" description="Helical" evidence="6">
    <location>
        <begin position="156"/>
        <end position="174"/>
    </location>
</feature>
<feature type="transmembrane region" description="Helical" evidence="6">
    <location>
        <begin position="12"/>
        <end position="41"/>
    </location>
</feature>
<evidence type="ECO:0000256" key="4">
    <source>
        <dbReference type="ARBA" id="ARBA00022989"/>
    </source>
</evidence>
<evidence type="ECO:0000313" key="7">
    <source>
        <dbReference type="EMBL" id="VVC03212.1"/>
    </source>
</evidence>
<dbReference type="PANTHER" id="PTHR13353:SF5">
    <property type="entry name" value="TRANSMEMBRANE PROTEIN 19"/>
    <property type="match status" value="1"/>
</dbReference>
<dbReference type="Pfam" id="PF01940">
    <property type="entry name" value="DUF92"/>
    <property type="match status" value="1"/>
</dbReference>
<dbReference type="Proteomes" id="UP000789941">
    <property type="component" value="Unassembled WGS sequence"/>
</dbReference>
<dbReference type="GO" id="GO:0016020">
    <property type="term" value="C:membrane"/>
    <property type="evidence" value="ECO:0007669"/>
    <property type="project" value="UniProtKB-SubCell"/>
</dbReference>
<keyword evidence="4 6" id="KW-1133">Transmembrane helix</keyword>
<evidence type="ECO:0008006" key="9">
    <source>
        <dbReference type="Google" id="ProtNLM"/>
    </source>
</evidence>
<comment type="caution">
    <text evidence="7">The sequence shown here is derived from an EMBL/GenBank/DDBJ whole genome shotgun (WGS) entry which is preliminary data.</text>
</comment>
<dbReference type="InterPro" id="IPR002794">
    <property type="entry name" value="DUF92_TMEM19"/>
</dbReference>
<proteinExistence type="inferred from homology"/>
<accession>A0A5E4LT63</accession>